<gene>
    <name evidence="7 8" type="primary">ybeY</name>
    <name evidence="8" type="ORF">GCM10011611_01610</name>
</gene>
<dbReference type="PANTHER" id="PTHR46986">
    <property type="entry name" value="ENDORIBONUCLEASE YBEY, CHLOROPLASTIC"/>
    <property type="match status" value="1"/>
</dbReference>
<dbReference type="NCBIfam" id="TIGR00043">
    <property type="entry name" value="rRNA maturation RNase YbeY"/>
    <property type="match status" value="1"/>
</dbReference>
<feature type="binding site" evidence="7">
    <location>
        <position position="138"/>
    </location>
    <ligand>
        <name>Zn(2+)</name>
        <dbReference type="ChEBI" id="CHEBI:29105"/>
        <note>catalytic</note>
    </ligand>
</feature>
<keyword evidence="5 7" id="KW-0378">Hydrolase</keyword>
<comment type="function">
    <text evidence="7">Single strand-specific metallo-endoribonuclease involved in late-stage 70S ribosome quality control and in maturation of the 3' terminus of the 16S rRNA.</text>
</comment>
<evidence type="ECO:0000313" key="8">
    <source>
        <dbReference type="EMBL" id="GGE99683.1"/>
    </source>
</evidence>
<keyword evidence="7" id="KW-0963">Cytoplasm</keyword>
<dbReference type="HAMAP" id="MF_00009">
    <property type="entry name" value="Endoribonucl_YbeY"/>
    <property type="match status" value="1"/>
</dbReference>
<dbReference type="GO" id="GO:0005737">
    <property type="term" value="C:cytoplasm"/>
    <property type="evidence" value="ECO:0007669"/>
    <property type="project" value="UniProtKB-SubCell"/>
</dbReference>
<evidence type="ECO:0000256" key="7">
    <source>
        <dbReference type="HAMAP-Rule" id="MF_00009"/>
    </source>
</evidence>
<keyword evidence="4 7" id="KW-0255">Endonuclease</keyword>
<dbReference type="RefSeq" id="WP_189041441.1">
    <property type="nucleotide sequence ID" value="NZ_BMJQ01000001.1"/>
</dbReference>
<keyword evidence="3 7" id="KW-0479">Metal-binding</keyword>
<dbReference type="GO" id="GO:0004521">
    <property type="term" value="F:RNA endonuclease activity"/>
    <property type="evidence" value="ECO:0007669"/>
    <property type="project" value="UniProtKB-UniRule"/>
</dbReference>
<keyword evidence="6 7" id="KW-0862">Zinc</keyword>
<dbReference type="PROSITE" id="PS01306">
    <property type="entry name" value="UPF0054"/>
    <property type="match status" value="1"/>
</dbReference>
<comment type="caution">
    <text evidence="8">The sequence shown here is derived from an EMBL/GenBank/DDBJ whole genome shotgun (WGS) entry which is preliminary data.</text>
</comment>
<comment type="cofactor">
    <cofactor evidence="7">
        <name>Zn(2+)</name>
        <dbReference type="ChEBI" id="CHEBI:29105"/>
    </cofactor>
    <text evidence="7">Binds 1 zinc ion.</text>
</comment>
<dbReference type="GO" id="GO:0006364">
    <property type="term" value="P:rRNA processing"/>
    <property type="evidence" value="ECO:0007669"/>
    <property type="project" value="UniProtKB-UniRule"/>
</dbReference>
<sequence length="174" mass="18616">MSDPAIIVSVEAEGWREALPDVEAWIAGLARRGLEAACPGIGLAGISILLADDATVHELNRTWRGKDSPTNVLSFPATETAEGEVPEPEFAGLPLELGDIALAYETCERESEAQGKRFADHVAHLVLHGTLHLIGFDHLAEDQAQRMEALEIRILAGLGIADPYESDLAGAIDD</sequence>
<dbReference type="AlphaFoldDB" id="A0A8J3E1C5"/>
<name>A0A8J3E1C5_9PROT</name>
<feature type="binding site" evidence="7">
    <location>
        <position position="132"/>
    </location>
    <ligand>
        <name>Zn(2+)</name>
        <dbReference type="ChEBI" id="CHEBI:29105"/>
        <note>catalytic</note>
    </ligand>
</feature>
<organism evidence="8 9">
    <name type="scientific">Aliidongia dinghuensis</name>
    <dbReference type="NCBI Taxonomy" id="1867774"/>
    <lineage>
        <taxon>Bacteria</taxon>
        <taxon>Pseudomonadati</taxon>
        <taxon>Pseudomonadota</taxon>
        <taxon>Alphaproteobacteria</taxon>
        <taxon>Rhodospirillales</taxon>
        <taxon>Dongiaceae</taxon>
        <taxon>Aliidongia</taxon>
    </lineage>
</organism>
<evidence type="ECO:0000256" key="1">
    <source>
        <dbReference type="ARBA" id="ARBA00010875"/>
    </source>
</evidence>
<evidence type="ECO:0000313" key="9">
    <source>
        <dbReference type="Proteomes" id="UP000646365"/>
    </source>
</evidence>
<evidence type="ECO:0000256" key="3">
    <source>
        <dbReference type="ARBA" id="ARBA00022723"/>
    </source>
</evidence>
<evidence type="ECO:0000256" key="5">
    <source>
        <dbReference type="ARBA" id="ARBA00022801"/>
    </source>
</evidence>
<comment type="similarity">
    <text evidence="1 7">Belongs to the endoribonuclease YbeY family.</text>
</comment>
<keyword evidence="9" id="KW-1185">Reference proteome</keyword>
<dbReference type="SUPFAM" id="SSF55486">
    <property type="entry name" value="Metalloproteases ('zincins'), catalytic domain"/>
    <property type="match status" value="1"/>
</dbReference>
<evidence type="ECO:0000256" key="2">
    <source>
        <dbReference type="ARBA" id="ARBA00022722"/>
    </source>
</evidence>
<dbReference type="InterPro" id="IPR002036">
    <property type="entry name" value="YbeY"/>
</dbReference>
<reference evidence="8" key="2">
    <citation type="submission" date="2020-09" db="EMBL/GenBank/DDBJ databases">
        <authorList>
            <person name="Sun Q."/>
            <person name="Zhou Y."/>
        </authorList>
    </citation>
    <scope>NUCLEOTIDE SEQUENCE</scope>
    <source>
        <strain evidence="8">CGMCC 1.15725</strain>
    </source>
</reference>
<dbReference type="InterPro" id="IPR023091">
    <property type="entry name" value="MetalPrtase_cat_dom_sf_prd"/>
</dbReference>
<dbReference type="Proteomes" id="UP000646365">
    <property type="component" value="Unassembled WGS sequence"/>
</dbReference>
<proteinExistence type="inferred from homology"/>
<keyword evidence="2 7" id="KW-0540">Nuclease</keyword>
<protein>
    <recommendedName>
        <fullName evidence="7">Endoribonuclease YbeY</fullName>
        <ecNumber evidence="7">3.1.-.-</ecNumber>
    </recommendedName>
</protein>
<accession>A0A8J3E1C5</accession>
<keyword evidence="7" id="KW-0698">rRNA processing</keyword>
<dbReference type="EC" id="3.1.-.-" evidence="7"/>
<dbReference type="Gene3D" id="3.40.390.30">
    <property type="entry name" value="Metalloproteases ('zincins'), catalytic domain"/>
    <property type="match status" value="1"/>
</dbReference>
<evidence type="ECO:0000256" key="6">
    <source>
        <dbReference type="ARBA" id="ARBA00022833"/>
    </source>
</evidence>
<comment type="subcellular location">
    <subcellularLocation>
        <location evidence="7">Cytoplasm</location>
    </subcellularLocation>
</comment>
<dbReference type="Pfam" id="PF02130">
    <property type="entry name" value="YbeY"/>
    <property type="match status" value="1"/>
</dbReference>
<evidence type="ECO:0000256" key="4">
    <source>
        <dbReference type="ARBA" id="ARBA00022759"/>
    </source>
</evidence>
<dbReference type="GO" id="GO:0008270">
    <property type="term" value="F:zinc ion binding"/>
    <property type="evidence" value="ECO:0007669"/>
    <property type="project" value="UniProtKB-UniRule"/>
</dbReference>
<feature type="binding site" evidence="7">
    <location>
        <position position="128"/>
    </location>
    <ligand>
        <name>Zn(2+)</name>
        <dbReference type="ChEBI" id="CHEBI:29105"/>
        <note>catalytic</note>
    </ligand>
</feature>
<reference evidence="8" key="1">
    <citation type="journal article" date="2014" name="Int. J. Syst. Evol. Microbiol.">
        <title>Complete genome sequence of Corynebacterium casei LMG S-19264T (=DSM 44701T), isolated from a smear-ripened cheese.</title>
        <authorList>
            <consortium name="US DOE Joint Genome Institute (JGI-PGF)"/>
            <person name="Walter F."/>
            <person name="Albersmeier A."/>
            <person name="Kalinowski J."/>
            <person name="Ruckert C."/>
        </authorList>
    </citation>
    <scope>NUCLEOTIDE SEQUENCE</scope>
    <source>
        <strain evidence="8">CGMCC 1.15725</strain>
    </source>
</reference>
<dbReference type="InterPro" id="IPR020549">
    <property type="entry name" value="YbeY_CS"/>
</dbReference>
<keyword evidence="7" id="KW-0690">Ribosome biogenesis</keyword>
<dbReference type="PANTHER" id="PTHR46986:SF1">
    <property type="entry name" value="ENDORIBONUCLEASE YBEY, CHLOROPLASTIC"/>
    <property type="match status" value="1"/>
</dbReference>
<dbReference type="GO" id="GO:0004222">
    <property type="term" value="F:metalloendopeptidase activity"/>
    <property type="evidence" value="ECO:0007669"/>
    <property type="project" value="InterPro"/>
</dbReference>
<dbReference type="EMBL" id="BMJQ01000001">
    <property type="protein sequence ID" value="GGE99683.1"/>
    <property type="molecule type" value="Genomic_DNA"/>
</dbReference>